<evidence type="ECO:0000313" key="1">
    <source>
        <dbReference type="EMBL" id="CDW29167.1"/>
    </source>
</evidence>
<dbReference type="EMBL" id="HACA01011806">
    <property type="protein sequence ID" value="CDW29167.1"/>
    <property type="molecule type" value="Transcribed_RNA"/>
</dbReference>
<protein>
    <submittedName>
        <fullName evidence="1">Uncharacterized protein</fullName>
    </submittedName>
</protein>
<sequence length="34" mass="3952">MPTDCFFLSEYAVFCPEQFGNYTFFLVPISSDVH</sequence>
<reference evidence="1" key="1">
    <citation type="submission" date="2014-05" db="EMBL/GenBank/DDBJ databases">
        <authorList>
            <person name="Chronopoulou M."/>
        </authorList>
    </citation>
    <scope>NUCLEOTIDE SEQUENCE</scope>
    <source>
        <tissue evidence="1">Whole organism</tissue>
    </source>
</reference>
<dbReference type="AlphaFoldDB" id="A0A0K2TU11"/>
<accession>A0A0K2TU11</accession>
<proteinExistence type="predicted"/>
<organism evidence="1">
    <name type="scientific">Lepeophtheirus salmonis</name>
    <name type="common">Salmon louse</name>
    <name type="synonym">Caligus salmonis</name>
    <dbReference type="NCBI Taxonomy" id="72036"/>
    <lineage>
        <taxon>Eukaryota</taxon>
        <taxon>Metazoa</taxon>
        <taxon>Ecdysozoa</taxon>
        <taxon>Arthropoda</taxon>
        <taxon>Crustacea</taxon>
        <taxon>Multicrustacea</taxon>
        <taxon>Hexanauplia</taxon>
        <taxon>Copepoda</taxon>
        <taxon>Siphonostomatoida</taxon>
        <taxon>Caligidae</taxon>
        <taxon>Lepeophtheirus</taxon>
    </lineage>
</organism>
<name>A0A0K2TU11_LEPSM</name>